<proteinExistence type="inferred from homology"/>
<comment type="subcellular location">
    <subcellularLocation>
        <location evidence="1">Cytoplasm</location>
    </subcellularLocation>
</comment>
<dbReference type="InterPro" id="IPR036322">
    <property type="entry name" value="WD40_repeat_dom_sf"/>
</dbReference>
<dbReference type="Pfam" id="PF14656">
    <property type="entry name" value="RAB3GAP2_C"/>
    <property type="match status" value="1"/>
</dbReference>
<evidence type="ECO:0000256" key="4">
    <source>
        <dbReference type="ARBA" id="ARBA00022490"/>
    </source>
</evidence>
<dbReference type="InterPro" id="IPR032839">
    <property type="entry name" value="RAB3GAP_N"/>
</dbReference>
<dbReference type="Proteomes" id="UP000481153">
    <property type="component" value="Unassembled WGS sequence"/>
</dbReference>
<dbReference type="InterPro" id="IPR026059">
    <property type="entry name" value="Rab3GAP2"/>
</dbReference>
<name>A0A6G0XA99_9STRA</name>
<dbReference type="GO" id="GO:0005096">
    <property type="term" value="F:GTPase activator activity"/>
    <property type="evidence" value="ECO:0007669"/>
    <property type="project" value="UniProtKB-KW"/>
</dbReference>
<dbReference type="VEuPathDB" id="FungiDB:AeMF1_012649"/>
<dbReference type="EMBL" id="VJMJ01000087">
    <property type="protein sequence ID" value="KAF0736884.1"/>
    <property type="molecule type" value="Genomic_DNA"/>
</dbReference>
<comment type="caution">
    <text evidence="7">The sequence shown here is derived from an EMBL/GenBank/DDBJ whole genome shotgun (WGS) entry which is preliminary data.</text>
</comment>
<evidence type="ECO:0000256" key="3">
    <source>
        <dbReference type="ARBA" id="ARBA00022468"/>
    </source>
</evidence>
<feature type="domain" description="Rab3GAP regulatory subunit C-terminal" evidence="6">
    <location>
        <begin position="1060"/>
        <end position="1200"/>
    </location>
</feature>
<keyword evidence="8" id="KW-1185">Reference proteome</keyword>
<sequence>MREVGSIECAVNEILDVAPDQWVCIREDNTNSYFVHGPKVDEKVKLQVSEETLVPIKETRAIAIATTGRFHTVPTTNNTYDIALGFSNGYVCVYNRPGEELFSLQCHRDSVARLEWNFHSAKAHARELYVLFSDKTLVIIEWEMDPTPKRYWRKYSLNGQRDIISVLPCRDTPTSLFQNQPRAGLQTLMAVGCDPVVGFYLAGHEGTSLFRIAHLASAVASRAAGAVWSLARNWGWPQEKENDTIDAVPSDLGMHVALGMPDTQRRRARDLCLSPNGKLALIPDALGRILLIDTTTMLMIRLWKGYRDAQCAWMTQDGPNKGLYMVFYSARRGLVEVWRARHGPRVLCQPIGAQAKLKLATCITKTETACVVVWEKSDGSCSSCTVELDAGSTTTIKQYFAEASHEEESFRLHQLLDGLEGCLTKPDRMPSVLEQMRGLTTIASVQTLVDELHQSKMGALNANFHRDALKTLLEVVRKSRNWADSQAEFSTLVFIFNLEWKAHLIQGYIDLQQEVTPKPFGSLFDEDKLLARMTKWRQVYTFEVKRKTQSLNCLEFIECFAAPWSDPLSSEVELSLGLMLHKKLQDNSSLVECVQHFYAILKSPVLRSPLLDDVLAGLVTIFFAPLSGSVFGIQRVREIHRKLLLDQDNERYTNLFLAWYFALPIDDVLSMTATNASSCLQRWLEPWIQGSSYPHSIDESSFTLPELHPSLQLIFEKCRDTQLLIHAFVLSHHVAHGTIQHANALQDNTLGQVSATGAGLRWEILQQCLSQCLYFSCLLKVPGKLNVKSIESLDELMKFIAIVHLNRPDQELSIPYDPKDEWIDLWQNSSKSHAVMSVLHSFRRLQHAESLVSFRALMLCSAWNNDRSRMTYLELAIQEVENSDFVRQALVVYLWERYIRAQVRSILDYWIEVSSGRSVKKGLDPTIAGEFLRLVLLLLEVLEETCISPQPAFKSPHNDEENVNLSQLLEHVVWTGTPLDVLNLYTETWPASPTSSSLMRQLTTSDSRVMENAVKTHHQLVSVLMAFTAYPSLVVPLKTLFEPSRLCVADCFQSSISADRQDERYEFVMKLLHHDIARGMAVATSFQLPLDKVKQDHAVWLYQSGKDALAEEVLDKVLIESPIVTRMGRVARTRLSLIVSRMQSRSEYAALMSQIPADMTAWICSKEAPLIPDPEVAKLDVAPSLTATNALLHQCVLRLPPGSRELTKCYGMTSVVQRLLEQLKQRK</sequence>
<dbReference type="Pfam" id="PF14655">
    <property type="entry name" value="RAB3GAP2_N"/>
    <property type="match status" value="2"/>
</dbReference>
<keyword evidence="3" id="KW-0343">GTPase activation</keyword>
<comment type="similarity">
    <text evidence="2">Belongs to the Rab3-GAP regulatory subunit family.</text>
</comment>
<evidence type="ECO:0000256" key="1">
    <source>
        <dbReference type="ARBA" id="ARBA00004496"/>
    </source>
</evidence>
<evidence type="ECO:0000313" key="7">
    <source>
        <dbReference type="EMBL" id="KAF0736884.1"/>
    </source>
</evidence>
<evidence type="ECO:0008006" key="9">
    <source>
        <dbReference type="Google" id="ProtNLM"/>
    </source>
</evidence>
<keyword evidence="4" id="KW-0963">Cytoplasm</keyword>
<dbReference type="PANTHER" id="PTHR12472:SF0">
    <property type="entry name" value="RAB3 GTPASE-ACTIVATING PROTEIN NON-CATALYTIC SUBUNIT"/>
    <property type="match status" value="1"/>
</dbReference>
<dbReference type="GO" id="GO:0005737">
    <property type="term" value="C:cytoplasm"/>
    <property type="evidence" value="ECO:0007669"/>
    <property type="project" value="UniProtKB-SubCell"/>
</dbReference>
<protein>
    <recommendedName>
        <fullName evidence="9">Rab3-GAP regulatory subunit N-terminal domain-containing protein</fullName>
    </recommendedName>
</protein>
<evidence type="ECO:0000259" key="6">
    <source>
        <dbReference type="Pfam" id="PF14656"/>
    </source>
</evidence>
<feature type="domain" description="Rab3-GAP regulatory subunit N-terminal" evidence="5">
    <location>
        <begin position="58"/>
        <end position="139"/>
    </location>
</feature>
<dbReference type="AlphaFoldDB" id="A0A6G0XA99"/>
<accession>A0A6G0XA99</accession>
<evidence type="ECO:0000256" key="2">
    <source>
        <dbReference type="ARBA" id="ARBA00008153"/>
    </source>
</evidence>
<feature type="domain" description="Rab3-GAP regulatory subunit N-terminal" evidence="5">
    <location>
        <begin position="186"/>
        <end position="357"/>
    </location>
</feature>
<gene>
    <name evidence="7" type="ORF">Ae201684_007038</name>
</gene>
<dbReference type="SUPFAM" id="SSF50978">
    <property type="entry name" value="WD40 repeat-like"/>
    <property type="match status" value="1"/>
</dbReference>
<reference evidence="7 8" key="1">
    <citation type="submission" date="2019-07" db="EMBL/GenBank/DDBJ databases">
        <title>Genomics analysis of Aphanomyces spp. identifies a new class of oomycete effector associated with host adaptation.</title>
        <authorList>
            <person name="Gaulin E."/>
        </authorList>
    </citation>
    <scope>NUCLEOTIDE SEQUENCE [LARGE SCALE GENOMIC DNA]</scope>
    <source>
        <strain evidence="7 8">ATCC 201684</strain>
    </source>
</reference>
<dbReference type="PANTHER" id="PTHR12472">
    <property type="entry name" value="RAB3-GAP REGULATORY DOMAIN"/>
    <property type="match status" value="1"/>
</dbReference>
<evidence type="ECO:0000313" key="8">
    <source>
        <dbReference type="Proteomes" id="UP000481153"/>
    </source>
</evidence>
<organism evidence="7 8">
    <name type="scientific">Aphanomyces euteiches</name>
    <dbReference type="NCBI Taxonomy" id="100861"/>
    <lineage>
        <taxon>Eukaryota</taxon>
        <taxon>Sar</taxon>
        <taxon>Stramenopiles</taxon>
        <taxon>Oomycota</taxon>
        <taxon>Saprolegniomycetes</taxon>
        <taxon>Saprolegniales</taxon>
        <taxon>Verrucalvaceae</taxon>
        <taxon>Aphanomyces</taxon>
    </lineage>
</organism>
<dbReference type="InterPro" id="IPR029257">
    <property type="entry name" value="RAB3GAP2_C"/>
</dbReference>
<evidence type="ECO:0000259" key="5">
    <source>
        <dbReference type="Pfam" id="PF14655"/>
    </source>
</evidence>